<dbReference type="KEGG" id="aka:TKWG_11510"/>
<dbReference type="Gene3D" id="3.30.559.10">
    <property type="entry name" value="Chloramphenicol acetyltransferase-like domain"/>
    <property type="match status" value="1"/>
</dbReference>
<sequence length="37" mass="4091">MLPLSLSYDHRVIDGAAAARFNAYLAAVLADFRRVLI</sequence>
<keyword evidence="3" id="KW-1185">Reference proteome</keyword>
<evidence type="ECO:0000313" key="2">
    <source>
        <dbReference type="EMBL" id="AFK62504.1"/>
    </source>
</evidence>
<name>I3UBW6_ADVKW</name>
<dbReference type="STRING" id="1036672.TKWG_11510"/>
<dbReference type="EMBL" id="CP003555">
    <property type="protein sequence ID" value="AFK62504.1"/>
    <property type="molecule type" value="Genomic_DNA"/>
</dbReference>
<reference evidence="3" key="2">
    <citation type="journal article" date="2013" name="PLoS ONE">
        <title>Genome implosion elicits host-confinement in Alcaligenaceae: evidence from the comparative genomics of Tetrathiobacter kashmirensis, a pathogen in the making.</title>
        <authorList>
            <person name="Ghosh W."/>
            <person name="Alam M."/>
            <person name="Roy C."/>
            <person name="Pyne P."/>
            <person name="George A."/>
            <person name="Chakraborty R."/>
            <person name="Majumder S."/>
            <person name="Agarwal A."/>
            <person name="Chakraborty S."/>
            <person name="Majumdar S."/>
            <person name="Gupta S.K."/>
        </authorList>
    </citation>
    <scope>NUCLEOTIDE SEQUENCE [LARGE SCALE GENOMIC DNA]</scope>
    <source>
        <strain evidence="3">WT001</strain>
    </source>
</reference>
<dbReference type="Pfam" id="PF00198">
    <property type="entry name" value="2-oxoacid_dh"/>
    <property type="match status" value="1"/>
</dbReference>
<evidence type="ECO:0000313" key="3">
    <source>
        <dbReference type="Proteomes" id="UP000005267"/>
    </source>
</evidence>
<dbReference type="SUPFAM" id="SSF52777">
    <property type="entry name" value="CoA-dependent acyltransferases"/>
    <property type="match status" value="1"/>
</dbReference>
<proteinExistence type="predicted"/>
<reference evidence="2 3" key="1">
    <citation type="journal article" date="2011" name="J. Bacteriol.">
        <title>Whole-genome shotgun sequencing of the sulfur-oxidizing chemoautotroph Tetrathiobacter kashmirensis.</title>
        <authorList>
            <person name="Ghosh W."/>
            <person name="George A."/>
            <person name="Agarwal A."/>
            <person name="Raj P."/>
            <person name="Alam M."/>
            <person name="Pyne P."/>
            <person name="Das Gupta S.K."/>
        </authorList>
    </citation>
    <scope>NUCLEOTIDE SEQUENCE [LARGE SCALE GENOMIC DNA]</scope>
    <source>
        <strain evidence="2 3">WT001</strain>
    </source>
</reference>
<feature type="domain" description="2-oxoacid dehydrogenase acyltransferase catalytic" evidence="1">
    <location>
        <begin position="1"/>
        <end position="36"/>
    </location>
</feature>
<protein>
    <submittedName>
        <fullName evidence="2">Dihydrolipoamide acetyltransferase</fullName>
    </submittedName>
</protein>
<dbReference type="GO" id="GO:0016746">
    <property type="term" value="F:acyltransferase activity"/>
    <property type="evidence" value="ECO:0007669"/>
    <property type="project" value="InterPro"/>
</dbReference>
<dbReference type="InterPro" id="IPR001078">
    <property type="entry name" value="2-oxoacid_DH_actylTfrase"/>
</dbReference>
<dbReference type="AlphaFoldDB" id="I3UBW6"/>
<dbReference type="InterPro" id="IPR023213">
    <property type="entry name" value="CAT-like_dom_sf"/>
</dbReference>
<keyword evidence="2" id="KW-0808">Transferase</keyword>
<dbReference type="Proteomes" id="UP000005267">
    <property type="component" value="Chromosome"/>
</dbReference>
<accession>I3UBW6</accession>
<gene>
    <name evidence="2" type="ordered locus">TKWG_11510</name>
</gene>
<organism evidence="2 3">
    <name type="scientific">Advenella kashmirensis (strain DSM 17095 / LMG 22695 / WT001)</name>
    <name type="common">Tetrathiobacter kashmirensis</name>
    <dbReference type="NCBI Taxonomy" id="1036672"/>
    <lineage>
        <taxon>Bacteria</taxon>
        <taxon>Pseudomonadati</taxon>
        <taxon>Pseudomonadota</taxon>
        <taxon>Betaproteobacteria</taxon>
        <taxon>Burkholderiales</taxon>
        <taxon>Alcaligenaceae</taxon>
    </lineage>
</organism>
<dbReference type="HOGENOM" id="CLU_3339037_0_0_4"/>
<evidence type="ECO:0000259" key="1">
    <source>
        <dbReference type="Pfam" id="PF00198"/>
    </source>
</evidence>